<protein>
    <submittedName>
        <fullName evidence="1">Uncharacterized protein</fullName>
    </submittedName>
</protein>
<evidence type="ECO:0000313" key="1">
    <source>
        <dbReference type="EMBL" id="MBA4670439.1"/>
    </source>
</evidence>
<proteinExistence type="predicted"/>
<dbReference type="EMBL" id="GISG01247509">
    <property type="protein sequence ID" value="MBA4670439.1"/>
    <property type="molecule type" value="Transcribed_RNA"/>
</dbReference>
<organism evidence="1">
    <name type="scientific">Opuntia streptacantha</name>
    <name type="common">Prickly pear cactus</name>
    <name type="synonym">Opuntia cardona</name>
    <dbReference type="NCBI Taxonomy" id="393608"/>
    <lineage>
        <taxon>Eukaryota</taxon>
        <taxon>Viridiplantae</taxon>
        <taxon>Streptophyta</taxon>
        <taxon>Embryophyta</taxon>
        <taxon>Tracheophyta</taxon>
        <taxon>Spermatophyta</taxon>
        <taxon>Magnoliopsida</taxon>
        <taxon>eudicotyledons</taxon>
        <taxon>Gunneridae</taxon>
        <taxon>Pentapetalae</taxon>
        <taxon>Caryophyllales</taxon>
        <taxon>Cactineae</taxon>
        <taxon>Cactaceae</taxon>
        <taxon>Opuntioideae</taxon>
        <taxon>Opuntia</taxon>
    </lineage>
</organism>
<dbReference type="AlphaFoldDB" id="A0A7C9AKY3"/>
<sequence>MYTRQLCSNAEAFKGQVGQSKDIISVINQNSSIPTEKESTVKAVIVSTVAEKTCLLWPRVIITSIFRWLSPSQMSSNFSCPSQALHQILVVALEFTNAWIFPTLLFRIGRVA</sequence>
<reference evidence="1" key="2">
    <citation type="submission" date="2020-07" db="EMBL/GenBank/DDBJ databases">
        <authorList>
            <person name="Vera ALvarez R."/>
            <person name="Arias-Moreno D.M."/>
            <person name="Jimenez-Jacinto V."/>
            <person name="Jimenez-Bremont J.F."/>
            <person name="Swaminathan K."/>
            <person name="Moose S.P."/>
            <person name="Guerrero-Gonzalez M.L."/>
            <person name="Marino-Ramirez L."/>
            <person name="Landsman D."/>
            <person name="Rodriguez-Kessler M."/>
            <person name="Delgado-Sanchez P."/>
        </authorList>
    </citation>
    <scope>NUCLEOTIDE SEQUENCE</scope>
    <source>
        <tissue evidence="1">Cladode</tissue>
    </source>
</reference>
<accession>A0A7C9AKY3</accession>
<reference evidence="1" key="1">
    <citation type="journal article" date="2013" name="J. Plant Res.">
        <title>Effect of fungi and light on seed germination of three Opuntia species from semiarid lands of central Mexico.</title>
        <authorList>
            <person name="Delgado-Sanchez P."/>
            <person name="Jimenez-Bremont J.F."/>
            <person name="Guerrero-Gonzalez Mde L."/>
            <person name="Flores J."/>
        </authorList>
    </citation>
    <scope>NUCLEOTIDE SEQUENCE</scope>
    <source>
        <tissue evidence="1">Cladode</tissue>
    </source>
</reference>
<name>A0A7C9AKY3_OPUST</name>